<dbReference type="EMBL" id="JBAPLU010000021">
    <property type="protein sequence ID" value="MEI4273496.1"/>
    <property type="molecule type" value="Genomic_DNA"/>
</dbReference>
<dbReference type="Proteomes" id="UP001361570">
    <property type="component" value="Unassembled WGS sequence"/>
</dbReference>
<accession>A0ABU8DYB1</accession>
<feature type="region of interest" description="Disordered" evidence="1">
    <location>
        <begin position="73"/>
        <end position="111"/>
    </location>
</feature>
<evidence type="ECO:0000256" key="1">
    <source>
        <dbReference type="SAM" id="MobiDB-lite"/>
    </source>
</evidence>
<feature type="compositionally biased region" description="Low complexity" evidence="1">
    <location>
        <begin position="76"/>
        <end position="106"/>
    </location>
</feature>
<evidence type="ECO:0000313" key="2">
    <source>
        <dbReference type="EMBL" id="MEI4273496.1"/>
    </source>
</evidence>
<protein>
    <submittedName>
        <fullName evidence="2">MucR family transcriptional regulator</fullName>
    </submittedName>
</protein>
<proteinExistence type="predicted"/>
<keyword evidence="3" id="KW-1185">Reference proteome</keyword>
<reference evidence="2 3" key="1">
    <citation type="submission" date="2024-03" db="EMBL/GenBank/DDBJ databases">
        <title>Draft genome sequence of Klenkia sp. LSe6-5.</title>
        <authorList>
            <person name="Duangmal K."/>
            <person name="Chantavorakit T."/>
        </authorList>
    </citation>
    <scope>NUCLEOTIDE SEQUENCE [LARGE SCALE GENOMIC DNA]</scope>
    <source>
        <strain evidence="2 3">LSe6-5</strain>
    </source>
</reference>
<evidence type="ECO:0000313" key="3">
    <source>
        <dbReference type="Proteomes" id="UP001361570"/>
    </source>
</evidence>
<sequence length="239" mass="23821">MLHPVGDLPAGVYWRRRALVLGIAASLLGGGGWLVASTVPTTETDPQVAASSGPAQPSLEAPSLEQVVPSLASVQTPAAPEEGSATASAAPPAEETAAAPVTAAAPDPGQPCTDDMVAVDVLPGAPQATVGSKPTMTLVVTNVSGVPCTRSLDAGLREIVLLDGAGARVWGSNDCFPEVSSDARVLAAGEAVGFPLQWGGLTSEPACTAPRSAPPAGAYSLQGRLDTKVGDPTPFTLVA</sequence>
<comment type="caution">
    <text evidence="2">The sequence shown here is derived from an EMBL/GenBank/DDBJ whole genome shotgun (WGS) entry which is preliminary data.</text>
</comment>
<gene>
    <name evidence="2" type="ORF">TEK04_17380</name>
</gene>
<organism evidence="2 3">
    <name type="scientific">Klenkia sesuvii</name>
    <dbReference type="NCBI Taxonomy" id="3103137"/>
    <lineage>
        <taxon>Bacteria</taxon>
        <taxon>Bacillati</taxon>
        <taxon>Actinomycetota</taxon>
        <taxon>Actinomycetes</taxon>
        <taxon>Geodermatophilales</taxon>
        <taxon>Geodermatophilaceae</taxon>
        <taxon>Klenkia</taxon>
    </lineage>
</organism>
<name>A0ABU8DYB1_9ACTN</name>
<dbReference type="RefSeq" id="WP_336405614.1">
    <property type="nucleotide sequence ID" value="NZ_JBAPLU010000021.1"/>
</dbReference>